<dbReference type="Gene3D" id="3.40.50.720">
    <property type="entry name" value="NAD(P)-binding Rossmann-like Domain"/>
    <property type="match status" value="1"/>
</dbReference>
<sequence length="348" mass="38646">MKAIIIGASGQIGYAFYQLLNKAGWEVVLLCRSPLPYMVDVQTTEVLRFDRYERASFDKMMSAGADLVIDLVAFGEEEGLQLLEMQSDYSSLIVSSSSSVYQDAYGRTLDEAGSCGFPLFDKPILETNATVEAGPATYSTRKVALEEVLLSGSRNPLTILRPCAIYGAYSQHPREWWFVKRMLDQRRQIPVAYRGESLFHTTSGRLIAEVGLAAVGLRQTQVVNVGDASPLSVLEIGETIADYLDYNGKLVPIDKGEGNFKDIGMTPWSVPRPFVLDTTRSEGILAGAGLKNRDYLSSIHRYLFNLVGQYGVKNWESAFPQLAAYPFEQFDYAAEDRYLAHLAGKNLK</sequence>
<feature type="domain" description="NAD-dependent epimerase/dehydratase" evidence="1">
    <location>
        <begin position="4"/>
        <end position="183"/>
    </location>
</feature>
<name>A0A4R6WKW1_9SPHI</name>
<proteinExistence type="predicted"/>
<reference evidence="2 3" key="1">
    <citation type="submission" date="2019-03" db="EMBL/GenBank/DDBJ databases">
        <title>Genomic Encyclopedia of Archaeal and Bacterial Type Strains, Phase II (KMG-II): from individual species to whole genera.</title>
        <authorList>
            <person name="Goeker M."/>
        </authorList>
    </citation>
    <scope>NUCLEOTIDE SEQUENCE [LARGE SCALE GENOMIC DNA]</scope>
    <source>
        <strain evidence="2 3">DSM 28353</strain>
    </source>
</reference>
<dbReference type="Proteomes" id="UP000295292">
    <property type="component" value="Unassembled WGS sequence"/>
</dbReference>
<dbReference type="Pfam" id="PF01370">
    <property type="entry name" value="Epimerase"/>
    <property type="match status" value="1"/>
</dbReference>
<dbReference type="RefSeq" id="WP_133583213.1">
    <property type="nucleotide sequence ID" value="NZ_SNYV01000011.1"/>
</dbReference>
<gene>
    <name evidence="2" type="ORF">CLV99_0855</name>
</gene>
<dbReference type="EMBL" id="SNYV01000011">
    <property type="protein sequence ID" value="TDQ79418.1"/>
    <property type="molecule type" value="Genomic_DNA"/>
</dbReference>
<evidence type="ECO:0000259" key="1">
    <source>
        <dbReference type="Pfam" id="PF01370"/>
    </source>
</evidence>
<evidence type="ECO:0000313" key="2">
    <source>
        <dbReference type="EMBL" id="TDQ79418.1"/>
    </source>
</evidence>
<evidence type="ECO:0000313" key="3">
    <source>
        <dbReference type="Proteomes" id="UP000295292"/>
    </source>
</evidence>
<accession>A0A4R6WKW1</accession>
<protein>
    <submittedName>
        <fullName evidence="2">Nucleoside-diphosphate-sugar epimerase</fullName>
    </submittedName>
</protein>
<keyword evidence="3" id="KW-1185">Reference proteome</keyword>
<dbReference type="AlphaFoldDB" id="A0A4R6WKW1"/>
<dbReference type="InterPro" id="IPR036291">
    <property type="entry name" value="NAD(P)-bd_dom_sf"/>
</dbReference>
<comment type="caution">
    <text evidence="2">The sequence shown here is derived from an EMBL/GenBank/DDBJ whole genome shotgun (WGS) entry which is preliminary data.</text>
</comment>
<dbReference type="OrthoDB" id="329806at2"/>
<organism evidence="2 3">
    <name type="scientific">Sphingobacterium yanglingense</name>
    <dbReference type="NCBI Taxonomy" id="1437280"/>
    <lineage>
        <taxon>Bacteria</taxon>
        <taxon>Pseudomonadati</taxon>
        <taxon>Bacteroidota</taxon>
        <taxon>Sphingobacteriia</taxon>
        <taxon>Sphingobacteriales</taxon>
        <taxon>Sphingobacteriaceae</taxon>
        <taxon>Sphingobacterium</taxon>
    </lineage>
</organism>
<dbReference type="SUPFAM" id="SSF51735">
    <property type="entry name" value="NAD(P)-binding Rossmann-fold domains"/>
    <property type="match status" value="1"/>
</dbReference>
<dbReference type="InterPro" id="IPR001509">
    <property type="entry name" value="Epimerase_deHydtase"/>
</dbReference>